<dbReference type="InterPro" id="IPR011765">
    <property type="entry name" value="Pept_M16_N"/>
</dbReference>
<dbReference type="GO" id="GO:0004222">
    <property type="term" value="F:metalloendopeptidase activity"/>
    <property type="evidence" value="ECO:0007669"/>
    <property type="project" value="InterPro"/>
</dbReference>
<keyword evidence="3" id="KW-0479">Metal-binding</keyword>
<name>A0A813LSU4_POLGL</name>
<keyword evidence="7" id="KW-1133">Transmembrane helix</keyword>
<dbReference type="InterPro" id="IPR001431">
    <property type="entry name" value="Pept_M16_Zn_BS"/>
</dbReference>
<dbReference type="PANTHER" id="PTHR43690">
    <property type="entry name" value="NARDILYSIN"/>
    <property type="match status" value="1"/>
</dbReference>
<proteinExistence type="inferred from homology"/>
<dbReference type="InterPro" id="IPR011249">
    <property type="entry name" value="Metalloenz_LuxS/M16"/>
</dbReference>
<keyword evidence="5" id="KW-0862">Zinc</keyword>
<sequence>MSIPDSRLPLASPRETHFALHPDEKTAILPSQELQDQGCWSWREKSPWIALALFALVAAVFLILHGRDEANPATETTWKGDAGIAKEWTFSEPIQLLHKPEADQRLYQYYVLPNGMHVLNVQDNDTRQMAMAVAVRAGSFDDPKELPGLAHFCEHMLFLGTEKYPQLWSSNLPWRYLEDKTAFSGLMFWSCCRLE</sequence>
<dbReference type="GO" id="GO:0046872">
    <property type="term" value="F:metal ion binding"/>
    <property type="evidence" value="ECO:0007669"/>
    <property type="project" value="UniProtKB-KW"/>
</dbReference>
<organism evidence="9 10">
    <name type="scientific">Polarella glacialis</name>
    <name type="common">Dinoflagellate</name>
    <dbReference type="NCBI Taxonomy" id="89957"/>
    <lineage>
        <taxon>Eukaryota</taxon>
        <taxon>Sar</taxon>
        <taxon>Alveolata</taxon>
        <taxon>Dinophyceae</taxon>
        <taxon>Suessiales</taxon>
        <taxon>Suessiaceae</taxon>
        <taxon>Polarella</taxon>
    </lineage>
</organism>
<keyword evidence="4" id="KW-0378">Hydrolase</keyword>
<evidence type="ECO:0000313" key="10">
    <source>
        <dbReference type="Proteomes" id="UP000626109"/>
    </source>
</evidence>
<dbReference type="GO" id="GO:0005829">
    <property type="term" value="C:cytosol"/>
    <property type="evidence" value="ECO:0007669"/>
    <property type="project" value="TreeGrafter"/>
</dbReference>
<comment type="similarity">
    <text evidence="1">Belongs to the peptidase M16 family.</text>
</comment>
<dbReference type="InterPro" id="IPR050626">
    <property type="entry name" value="Peptidase_M16"/>
</dbReference>
<keyword evidence="6" id="KW-0482">Metalloprotease</keyword>
<keyword evidence="7" id="KW-0812">Transmembrane</keyword>
<reference evidence="9" key="1">
    <citation type="submission" date="2021-02" db="EMBL/GenBank/DDBJ databases">
        <authorList>
            <person name="Dougan E. K."/>
            <person name="Rhodes N."/>
            <person name="Thang M."/>
            <person name="Chan C."/>
        </authorList>
    </citation>
    <scope>NUCLEOTIDE SEQUENCE</scope>
</reference>
<dbReference type="SUPFAM" id="SSF63411">
    <property type="entry name" value="LuxS/MPP-like metallohydrolase"/>
    <property type="match status" value="1"/>
</dbReference>
<dbReference type="GO" id="GO:0051603">
    <property type="term" value="P:proteolysis involved in protein catabolic process"/>
    <property type="evidence" value="ECO:0007669"/>
    <property type="project" value="TreeGrafter"/>
</dbReference>
<dbReference type="PROSITE" id="PS00143">
    <property type="entry name" value="INSULINASE"/>
    <property type="match status" value="1"/>
</dbReference>
<evidence type="ECO:0000256" key="3">
    <source>
        <dbReference type="ARBA" id="ARBA00022723"/>
    </source>
</evidence>
<comment type="caution">
    <text evidence="9">The sequence shown here is derived from an EMBL/GenBank/DDBJ whole genome shotgun (WGS) entry which is preliminary data.</text>
</comment>
<keyword evidence="2" id="KW-0645">Protease</keyword>
<protein>
    <recommendedName>
        <fullName evidence="8">Peptidase M16 N-terminal domain-containing protein</fullName>
    </recommendedName>
</protein>
<evidence type="ECO:0000313" key="9">
    <source>
        <dbReference type="EMBL" id="CAE8742426.1"/>
    </source>
</evidence>
<dbReference type="Pfam" id="PF00675">
    <property type="entry name" value="Peptidase_M16"/>
    <property type="match status" value="1"/>
</dbReference>
<feature type="transmembrane region" description="Helical" evidence="7">
    <location>
        <begin position="46"/>
        <end position="64"/>
    </location>
</feature>
<dbReference type="EMBL" id="CAJNNW010037506">
    <property type="protein sequence ID" value="CAE8742426.1"/>
    <property type="molecule type" value="Genomic_DNA"/>
</dbReference>
<dbReference type="AlphaFoldDB" id="A0A813LSU4"/>
<evidence type="ECO:0000259" key="8">
    <source>
        <dbReference type="Pfam" id="PF00675"/>
    </source>
</evidence>
<dbReference type="Gene3D" id="3.30.830.10">
    <property type="entry name" value="Metalloenzyme, LuxS/M16 peptidase-like"/>
    <property type="match status" value="1"/>
</dbReference>
<evidence type="ECO:0000256" key="1">
    <source>
        <dbReference type="ARBA" id="ARBA00007261"/>
    </source>
</evidence>
<dbReference type="GO" id="GO:0005739">
    <property type="term" value="C:mitochondrion"/>
    <property type="evidence" value="ECO:0007669"/>
    <property type="project" value="TreeGrafter"/>
</dbReference>
<keyword evidence="7" id="KW-0472">Membrane</keyword>
<evidence type="ECO:0000256" key="2">
    <source>
        <dbReference type="ARBA" id="ARBA00022670"/>
    </source>
</evidence>
<dbReference type="Proteomes" id="UP000626109">
    <property type="component" value="Unassembled WGS sequence"/>
</dbReference>
<gene>
    <name evidence="9" type="ORF">PGLA2088_LOCUS50961</name>
</gene>
<evidence type="ECO:0000256" key="6">
    <source>
        <dbReference type="ARBA" id="ARBA00023049"/>
    </source>
</evidence>
<feature type="domain" description="Peptidase M16 N-terminal" evidence="8">
    <location>
        <begin position="119"/>
        <end position="166"/>
    </location>
</feature>
<evidence type="ECO:0000256" key="7">
    <source>
        <dbReference type="SAM" id="Phobius"/>
    </source>
</evidence>
<dbReference type="PANTHER" id="PTHR43690:SF18">
    <property type="entry name" value="INSULIN-DEGRADING ENZYME-RELATED"/>
    <property type="match status" value="1"/>
</dbReference>
<evidence type="ECO:0000256" key="4">
    <source>
        <dbReference type="ARBA" id="ARBA00022801"/>
    </source>
</evidence>
<dbReference type="GO" id="GO:0043171">
    <property type="term" value="P:peptide catabolic process"/>
    <property type="evidence" value="ECO:0007669"/>
    <property type="project" value="TreeGrafter"/>
</dbReference>
<accession>A0A813LSU4</accession>
<evidence type="ECO:0000256" key="5">
    <source>
        <dbReference type="ARBA" id="ARBA00022833"/>
    </source>
</evidence>